<dbReference type="InterPro" id="IPR001251">
    <property type="entry name" value="CRAL-TRIO_dom"/>
</dbReference>
<dbReference type="InterPro" id="IPR036273">
    <property type="entry name" value="CRAL/TRIO_N_dom_sf"/>
</dbReference>
<reference evidence="2 3" key="1">
    <citation type="submission" date="2024-08" db="EMBL/GenBank/DDBJ databases">
        <authorList>
            <person name="Cucini C."/>
            <person name="Frati F."/>
        </authorList>
    </citation>
    <scope>NUCLEOTIDE SEQUENCE [LARGE SCALE GENOMIC DNA]</scope>
</reference>
<proteinExistence type="predicted"/>
<comment type="caution">
    <text evidence="2">The sequence shown here is derived from an EMBL/GenBank/DDBJ whole genome shotgun (WGS) entry which is preliminary data.</text>
</comment>
<keyword evidence="3" id="KW-1185">Reference proteome</keyword>
<evidence type="ECO:0000313" key="3">
    <source>
        <dbReference type="Proteomes" id="UP001642540"/>
    </source>
</evidence>
<sequence>MDKIFIKYVLFSITVLTFFDKQVNISAISVQQFLSLSFQEKTALDQFRAKVEPILENNCMRHDTYLIRWLRARNFDINAADRMLRENLRWRKENKIDNIKYEDFKDMESDYPYTIDTYDKIGQPIGALDISEWDLRRAVLEGKSSRYNRYTVALVENITGQVCERQRKGMNVTQVVVLLYADGLNVVQQVCPICIPLWIQFVTVMENYYAEWIDEFIVIDASPTVEILLNVLRPLFSRNTRNAVKVFGHDRKKWMAHLDNKISRSERGKEYGGIKP</sequence>
<dbReference type="PROSITE" id="PS50191">
    <property type="entry name" value="CRAL_TRIO"/>
    <property type="match status" value="1"/>
</dbReference>
<dbReference type="Proteomes" id="UP001642540">
    <property type="component" value="Unassembled WGS sequence"/>
</dbReference>
<accession>A0ABP1SAP7</accession>
<evidence type="ECO:0000259" key="1">
    <source>
        <dbReference type="PROSITE" id="PS50191"/>
    </source>
</evidence>
<dbReference type="Gene3D" id="3.40.525.10">
    <property type="entry name" value="CRAL-TRIO lipid binding domain"/>
    <property type="match status" value="1"/>
</dbReference>
<dbReference type="InterPro" id="IPR036865">
    <property type="entry name" value="CRAL-TRIO_dom_sf"/>
</dbReference>
<dbReference type="Pfam" id="PF00650">
    <property type="entry name" value="CRAL_TRIO"/>
    <property type="match status" value="1"/>
</dbReference>
<dbReference type="PANTHER" id="PTHR23324:SF83">
    <property type="entry name" value="SEC14-LIKE PROTEIN 2"/>
    <property type="match status" value="1"/>
</dbReference>
<dbReference type="SUPFAM" id="SSF52087">
    <property type="entry name" value="CRAL/TRIO domain"/>
    <property type="match status" value="1"/>
</dbReference>
<name>A0ABP1SAP7_9HEXA</name>
<dbReference type="InterPro" id="IPR051064">
    <property type="entry name" value="SEC14/CRAL-TRIO_domain"/>
</dbReference>
<dbReference type="CDD" id="cd00170">
    <property type="entry name" value="SEC14"/>
    <property type="match status" value="1"/>
</dbReference>
<protein>
    <recommendedName>
        <fullName evidence="1">CRAL-TRIO domain-containing protein</fullName>
    </recommendedName>
</protein>
<dbReference type="PANTHER" id="PTHR23324">
    <property type="entry name" value="SEC14 RELATED PROTEIN"/>
    <property type="match status" value="1"/>
</dbReference>
<feature type="domain" description="CRAL-TRIO" evidence="1">
    <location>
        <begin position="103"/>
        <end position="276"/>
    </location>
</feature>
<organism evidence="2 3">
    <name type="scientific">Orchesella dallaii</name>
    <dbReference type="NCBI Taxonomy" id="48710"/>
    <lineage>
        <taxon>Eukaryota</taxon>
        <taxon>Metazoa</taxon>
        <taxon>Ecdysozoa</taxon>
        <taxon>Arthropoda</taxon>
        <taxon>Hexapoda</taxon>
        <taxon>Collembola</taxon>
        <taxon>Entomobryomorpha</taxon>
        <taxon>Entomobryoidea</taxon>
        <taxon>Orchesellidae</taxon>
        <taxon>Orchesellinae</taxon>
        <taxon>Orchesella</taxon>
    </lineage>
</organism>
<dbReference type="EMBL" id="CAXLJM020000172">
    <property type="protein sequence ID" value="CAL8148529.1"/>
    <property type="molecule type" value="Genomic_DNA"/>
</dbReference>
<dbReference type="SUPFAM" id="SSF46938">
    <property type="entry name" value="CRAL/TRIO N-terminal domain"/>
    <property type="match status" value="1"/>
</dbReference>
<dbReference type="SMART" id="SM01100">
    <property type="entry name" value="CRAL_TRIO_N"/>
    <property type="match status" value="1"/>
</dbReference>
<dbReference type="InterPro" id="IPR011074">
    <property type="entry name" value="CRAL/TRIO_N_dom"/>
</dbReference>
<gene>
    <name evidence="2" type="ORF">ODALV1_LOCUS31450</name>
</gene>
<evidence type="ECO:0000313" key="2">
    <source>
        <dbReference type="EMBL" id="CAL8148529.1"/>
    </source>
</evidence>